<dbReference type="CDD" id="cd00564">
    <property type="entry name" value="TMP_TenI"/>
    <property type="match status" value="1"/>
</dbReference>
<keyword evidence="5" id="KW-1185">Reference proteome</keyword>
<dbReference type="Gene3D" id="3.20.20.70">
    <property type="entry name" value="Aldolase class I"/>
    <property type="match status" value="1"/>
</dbReference>
<evidence type="ECO:0000259" key="3">
    <source>
        <dbReference type="Pfam" id="PF02581"/>
    </source>
</evidence>
<feature type="domain" description="Thiamine phosphate synthase/TenI" evidence="3">
    <location>
        <begin position="47"/>
        <end position="191"/>
    </location>
</feature>
<protein>
    <submittedName>
        <fullName evidence="4">Thiamine phosphate synthase</fullName>
    </submittedName>
</protein>
<dbReference type="PANTHER" id="PTHR20857:SF15">
    <property type="entry name" value="THIAMINE-PHOSPHATE SYNTHASE"/>
    <property type="match status" value="1"/>
</dbReference>
<organism evidence="4 5">
    <name type="scientific">Hymenobacter polaris</name>
    <dbReference type="NCBI Taxonomy" id="2682546"/>
    <lineage>
        <taxon>Bacteria</taxon>
        <taxon>Pseudomonadati</taxon>
        <taxon>Bacteroidota</taxon>
        <taxon>Cytophagia</taxon>
        <taxon>Cytophagales</taxon>
        <taxon>Hymenobacteraceae</taxon>
        <taxon>Hymenobacter</taxon>
    </lineage>
</organism>
<dbReference type="GO" id="GO:0004789">
    <property type="term" value="F:thiamine-phosphate diphosphorylase activity"/>
    <property type="evidence" value="ECO:0007669"/>
    <property type="project" value="TreeGrafter"/>
</dbReference>
<evidence type="ECO:0000256" key="1">
    <source>
        <dbReference type="ARBA" id="ARBA00004948"/>
    </source>
</evidence>
<name>A0A7Y0ABS8_9BACT</name>
<dbReference type="InterPro" id="IPR022998">
    <property type="entry name" value="ThiamineP_synth_TenI"/>
</dbReference>
<proteinExistence type="predicted"/>
<accession>A0A7Y0ABS8</accession>
<dbReference type="RefSeq" id="WP_169529746.1">
    <property type="nucleotide sequence ID" value="NZ_JABBGH010000001.1"/>
</dbReference>
<comment type="pathway">
    <text evidence="1">Cofactor biosynthesis; thiamine diphosphate biosynthesis.</text>
</comment>
<dbReference type="InterPro" id="IPR013785">
    <property type="entry name" value="Aldolase_TIM"/>
</dbReference>
<dbReference type="SUPFAM" id="SSF51391">
    <property type="entry name" value="Thiamin phosphate synthase"/>
    <property type="match status" value="1"/>
</dbReference>
<dbReference type="PANTHER" id="PTHR20857">
    <property type="entry name" value="THIAMINE-PHOSPHATE PYROPHOSPHORYLASE"/>
    <property type="match status" value="1"/>
</dbReference>
<sequence length="212" mass="22636">MSQQAPPFQLLAITPPAQAAELPLLPPLFAAGLPRLHVRKPGWAAPELAAYVQAVPECYRCRLVLHSHYQLAPALGLGGIHLTEAARRDPATPQVLRRAKGLSVSASLHSLAELRQHRRRYTYVFLSPVFDSISKTDYASRYDLTELPAVLRGLAARPSYRPRVLALGGVAAGNLPLVQQAGFAGAAVLGALWQAPDPLGVWHALQAAAAGG</sequence>
<dbReference type="Proteomes" id="UP000559626">
    <property type="component" value="Unassembled WGS sequence"/>
</dbReference>
<dbReference type="AlphaFoldDB" id="A0A7Y0ABS8"/>
<reference evidence="4 5" key="1">
    <citation type="submission" date="2020-04" db="EMBL/GenBank/DDBJ databases">
        <title>Hymenobacter polaris sp. nov., isolated from Arctic soil.</title>
        <authorList>
            <person name="Dahal R.H."/>
        </authorList>
    </citation>
    <scope>NUCLEOTIDE SEQUENCE [LARGE SCALE GENOMIC DNA]</scope>
    <source>
        <strain evidence="4 5">RP-2-7</strain>
    </source>
</reference>
<dbReference type="InterPro" id="IPR036206">
    <property type="entry name" value="ThiamineP_synth_sf"/>
</dbReference>
<dbReference type="Pfam" id="PF02581">
    <property type="entry name" value="TMP-TENI"/>
    <property type="match status" value="1"/>
</dbReference>
<evidence type="ECO:0000256" key="2">
    <source>
        <dbReference type="ARBA" id="ARBA00022977"/>
    </source>
</evidence>
<dbReference type="GO" id="GO:0005737">
    <property type="term" value="C:cytoplasm"/>
    <property type="evidence" value="ECO:0007669"/>
    <property type="project" value="TreeGrafter"/>
</dbReference>
<comment type="caution">
    <text evidence="4">The sequence shown here is derived from an EMBL/GenBank/DDBJ whole genome shotgun (WGS) entry which is preliminary data.</text>
</comment>
<evidence type="ECO:0000313" key="4">
    <source>
        <dbReference type="EMBL" id="NML64447.1"/>
    </source>
</evidence>
<dbReference type="GO" id="GO:0009228">
    <property type="term" value="P:thiamine biosynthetic process"/>
    <property type="evidence" value="ECO:0007669"/>
    <property type="project" value="UniProtKB-KW"/>
</dbReference>
<evidence type="ECO:0000313" key="5">
    <source>
        <dbReference type="Proteomes" id="UP000559626"/>
    </source>
</evidence>
<dbReference type="EMBL" id="JABBGH010000001">
    <property type="protein sequence ID" value="NML64447.1"/>
    <property type="molecule type" value="Genomic_DNA"/>
</dbReference>
<keyword evidence="2" id="KW-0784">Thiamine biosynthesis</keyword>
<gene>
    <name evidence="4" type="ORF">HHL22_04435</name>
</gene>